<evidence type="ECO:0000256" key="12">
    <source>
        <dbReference type="ARBA" id="ARBA00023027"/>
    </source>
</evidence>
<evidence type="ECO:0000256" key="17">
    <source>
        <dbReference type="RuleBase" id="RU003297"/>
    </source>
</evidence>
<comment type="similarity">
    <text evidence="3 17">Belongs to the complex I subunit 4 family.</text>
</comment>
<feature type="transmembrane region" description="Helical" evidence="17">
    <location>
        <begin position="363"/>
        <end position="383"/>
    </location>
</feature>
<evidence type="ECO:0000256" key="8">
    <source>
        <dbReference type="ARBA" id="ARBA00022692"/>
    </source>
</evidence>
<dbReference type="Pfam" id="PF00361">
    <property type="entry name" value="Proton_antipo_M"/>
    <property type="match status" value="1"/>
</dbReference>
<gene>
    <name evidence="19" type="primary">ND4</name>
</gene>
<evidence type="ECO:0000256" key="5">
    <source>
        <dbReference type="ARBA" id="ARBA00021006"/>
    </source>
</evidence>
<keyword evidence="13 17" id="KW-0830">Ubiquinone</keyword>
<comment type="function">
    <text evidence="1">Core subunit of the mitochondrial membrane respiratory chain NADH dehydrogenase (Complex I) that is believed to belong to the minimal assembly required for catalysis. Complex I functions in the transfer of electrons from NADH to the respiratory chain. The immediate electron acceptor for the enzyme is believed to be ubiquinone.</text>
</comment>
<keyword evidence="10 17" id="KW-0249">Electron transport</keyword>
<evidence type="ECO:0000256" key="7">
    <source>
        <dbReference type="ARBA" id="ARBA00022660"/>
    </source>
</evidence>
<evidence type="ECO:0000256" key="1">
    <source>
        <dbReference type="ARBA" id="ARBA00003257"/>
    </source>
</evidence>
<keyword evidence="14 17" id="KW-0496">Mitochondrion</keyword>
<evidence type="ECO:0000256" key="11">
    <source>
        <dbReference type="ARBA" id="ARBA00022989"/>
    </source>
</evidence>
<feature type="transmembrane region" description="Helical" evidence="17">
    <location>
        <begin position="198"/>
        <end position="214"/>
    </location>
</feature>
<dbReference type="PANTHER" id="PTHR43507:SF20">
    <property type="entry name" value="NADH-UBIQUINONE OXIDOREDUCTASE CHAIN 4"/>
    <property type="match status" value="1"/>
</dbReference>
<dbReference type="PANTHER" id="PTHR43507">
    <property type="entry name" value="NADH-UBIQUINONE OXIDOREDUCTASE CHAIN 4"/>
    <property type="match status" value="1"/>
</dbReference>
<evidence type="ECO:0000256" key="3">
    <source>
        <dbReference type="ARBA" id="ARBA00009025"/>
    </source>
</evidence>
<dbReference type="EMBL" id="KU761949">
    <property type="protein sequence ID" value="AOS49774.1"/>
    <property type="molecule type" value="Genomic_DNA"/>
</dbReference>
<feature type="transmembrane region" description="Helical" evidence="17">
    <location>
        <begin position="324"/>
        <end position="343"/>
    </location>
</feature>
<dbReference type="GO" id="GO:0008137">
    <property type="term" value="F:NADH dehydrogenase (ubiquinone) activity"/>
    <property type="evidence" value="ECO:0007669"/>
    <property type="project" value="UniProtKB-UniRule"/>
</dbReference>
<feature type="transmembrane region" description="Helical" evidence="17">
    <location>
        <begin position="404"/>
        <end position="423"/>
    </location>
</feature>
<feature type="transmembrane region" description="Helical" evidence="17">
    <location>
        <begin position="166"/>
        <end position="186"/>
    </location>
</feature>
<keyword evidence="12 17" id="KW-0520">NAD</keyword>
<evidence type="ECO:0000256" key="16">
    <source>
        <dbReference type="ARBA" id="ARBA00049551"/>
    </source>
</evidence>
<keyword evidence="7 17" id="KW-0679">Respiratory chain</keyword>
<evidence type="ECO:0000256" key="4">
    <source>
        <dbReference type="ARBA" id="ARBA00012944"/>
    </source>
</evidence>
<dbReference type="GO" id="GO:0048039">
    <property type="term" value="F:ubiquinone binding"/>
    <property type="evidence" value="ECO:0007669"/>
    <property type="project" value="TreeGrafter"/>
</dbReference>
<comment type="catalytic activity">
    <reaction evidence="16 17">
        <text>a ubiquinone + NADH + 5 H(+)(in) = a ubiquinol + NAD(+) + 4 H(+)(out)</text>
        <dbReference type="Rhea" id="RHEA:29091"/>
        <dbReference type="Rhea" id="RHEA-COMP:9565"/>
        <dbReference type="Rhea" id="RHEA-COMP:9566"/>
        <dbReference type="ChEBI" id="CHEBI:15378"/>
        <dbReference type="ChEBI" id="CHEBI:16389"/>
        <dbReference type="ChEBI" id="CHEBI:17976"/>
        <dbReference type="ChEBI" id="CHEBI:57540"/>
        <dbReference type="ChEBI" id="CHEBI:57945"/>
        <dbReference type="EC" id="7.1.1.2"/>
    </reaction>
</comment>
<keyword evidence="9" id="KW-1278">Translocase</keyword>
<sequence>MKVTMILVIMLFMNNKHLLFSIVLALATFMSKMNFADTQWVSYMIINDLISFWVITLSFWIIMLISMIKTTNLNLQAKTSSFMLLILLLVFSVWSFFSFFMLFEMSMLVIVVMVMAWGYQPERIEAILFMIFTTTAFSLPFFVSLLKNFNHTNFWFMNINMFMWDYLSFMFIFMVKLPVYFIHIWLPKIHVEAPVQGSMILASIMLKLGCYGLIRMTPMSFKINTQWQSMILAFSLWSTLILSMISAIQIDMKSLIAYSSVVHMTTAFMSITLAKTKSLVASIMMMVGHGLCSSALFFTCNIFYKYSKSRSTLINKGILTNSPAVALLWFILCMSNAPMPPSINIMGEILTFKSVMNWSTGTIPLLSMVMFASSYFSIVLFYIPAHSKFSTNLKVPMLSTTKSLLVIWLHTAPLIMLIIKASTMEM</sequence>
<comment type="subcellular location">
    <subcellularLocation>
        <location evidence="2 17">Mitochondrion membrane</location>
        <topology evidence="2 17">Multi-pass membrane protein</topology>
    </subcellularLocation>
</comment>
<dbReference type="EC" id="7.1.1.2" evidence="4 17"/>
<dbReference type="GO" id="GO:0015990">
    <property type="term" value="P:electron transport coupled proton transport"/>
    <property type="evidence" value="ECO:0007669"/>
    <property type="project" value="TreeGrafter"/>
</dbReference>
<evidence type="ECO:0000256" key="2">
    <source>
        <dbReference type="ARBA" id="ARBA00004225"/>
    </source>
</evidence>
<evidence type="ECO:0000256" key="14">
    <source>
        <dbReference type="ARBA" id="ARBA00023128"/>
    </source>
</evidence>
<evidence type="ECO:0000256" key="10">
    <source>
        <dbReference type="ARBA" id="ARBA00022982"/>
    </source>
</evidence>
<evidence type="ECO:0000256" key="13">
    <source>
        <dbReference type="ARBA" id="ARBA00023075"/>
    </source>
</evidence>
<feature type="domain" description="NADH:quinone oxidoreductase/Mrp antiporter transmembrane" evidence="18">
    <location>
        <begin position="96"/>
        <end position="368"/>
    </location>
</feature>
<reference evidence="19" key="1">
    <citation type="journal article" date="2016" name="Int. J. Mol. Sci.">
        <title>The Complete Mitochondrial Genome of Aleurocanthus camelliae: Insights into Gene Arrangement and Genome Organization within the Family Aleyrodidae.</title>
        <authorList>
            <person name="Chen S.C."/>
            <person name="Wang X.Q."/>
            <person name="Li P.W."/>
            <person name="Hu X."/>
            <person name="Wang J.J."/>
            <person name="Peng P."/>
        </authorList>
    </citation>
    <scope>NUCLEOTIDE SEQUENCE</scope>
</reference>
<feature type="transmembrane region" description="Helical" evidence="17">
    <location>
        <begin position="226"/>
        <end position="248"/>
    </location>
</feature>
<dbReference type="GO" id="GO:0042773">
    <property type="term" value="P:ATP synthesis coupled electron transport"/>
    <property type="evidence" value="ECO:0007669"/>
    <property type="project" value="InterPro"/>
</dbReference>
<feature type="transmembrane region" description="Helical" evidence="17">
    <location>
        <begin position="126"/>
        <end position="146"/>
    </location>
</feature>
<feature type="transmembrane region" description="Helical" evidence="17">
    <location>
        <begin position="280"/>
        <end position="304"/>
    </location>
</feature>
<geneLocation type="mitochondrion" evidence="19"/>
<organism evidence="19">
    <name type="scientific">Aleurocanthus camelliae</name>
    <name type="common">Camellia spiny whitefly</name>
    <dbReference type="NCBI Taxonomy" id="1000661"/>
    <lineage>
        <taxon>Eukaryota</taxon>
        <taxon>Metazoa</taxon>
        <taxon>Ecdysozoa</taxon>
        <taxon>Arthropoda</taxon>
        <taxon>Hexapoda</taxon>
        <taxon>Insecta</taxon>
        <taxon>Pterygota</taxon>
        <taxon>Neoptera</taxon>
        <taxon>Paraneoptera</taxon>
        <taxon>Hemiptera</taxon>
        <taxon>Sternorrhyncha</taxon>
        <taxon>Aleyrodoidea</taxon>
        <taxon>Aleyrodidae</taxon>
        <taxon>Aleyrodinae</taxon>
        <taxon>Aleurocanthus</taxon>
    </lineage>
</organism>
<evidence type="ECO:0000259" key="18">
    <source>
        <dbReference type="Pfam" id="PF00361"/>
    </source>
</evidence>
<feature type="transmembrane region" description="Helical" evidence="17">
    <location>
        <begin position="80"/>
        <end position="97"/>
    </location>
</feature>
<dbReference type="GO" id="GO:0031966">
    <property type="term" value="C:mitochondrial membrane"/>
    <property type="evidence" value="ECO:0007669"/>
    <property type="project" value="UniProtKB-SubCell"/>
</dbReference>
<dbReference type="InterPro" id="IPR003918">
    <property type="entry name" value="NADH_UbQ_OxRdtase"/>
</dbReference>
<evidence type="ECO:0000256" key="15">
    <source>
        <dbReference type="ARBA" id="ARBA00023136"/>
    </source>
</evidence>
<proteinExistence type="inferred from homology"/>
<dbReference type="InterPro" id="IPR001750">
    <property type="entry name" value="ND/Mrp_TM"/>
</dbReference>
<keyword evidence="6 17" id="KW-0813">Transport</keyword>
<evidence type="ECO:0000313" key="19">
    <source>
        <dbReference type="EMBL" id="AOS49774.1"/>
    </source>
</evidence>
<keyword evidence="11 17" id="KW-1133">Transmembrane helix</keyword>
<protein>
    <recommendedName>
        <fullName evidence="5 17">NADH-ubiquinone oxidoreductase chain 4</fullName>
        <ecNumber evidence="4 17">7.1.1.2</ecNumber>
    </recommendedName>
</protein>
<keyword evidence="15 17" id="KW-0472">Membrane</keyword>
<keyword evidence="8 17" id="KW-0812">Transmembrane</keyword>
<comment type="function">
    <text evidence="17">Core subunit of the mitochondrial membrane respiratory chain NADH dehydrogenase (Complex I) which catalyzes electron transfer from NADH through the respiratory chain, using ubiquinone as an electron acceptor. Essential for the catalytic activity and assembly of complex I.</text>
</comment>
<reference evidence="19" key="2">
    <citation type="submission" date="2016-02" db="EMBL/GenBank/DDBJ databases">
        <authorList>
            <person name="Wen L."/>
            <person name="He K."/>
            <person name="Yang H."/>
        </authorList>
    </citation>
    <scope>NUCLEOTIDE SEQUENCE</scope>
</reference>
<evidence type="ECO:0000256" key="9">
    <source>
        <dbReference type="ARBA" id="ARBA00022967"/>
    </source>
</evidence>
<name>A0A1S5RSB7_ALECM</name>
<dbReference type="GO" id="GO:0003954">
    <property type="term" value="F:NADH dehydrogenase activity"/>
    <property type="evidence" value="ECO:0007669"/>
    <property type="project" value="TreeGrafter"/>
</dbReference>
<accession>A0A1S5RSB7</accession>
<dbReference type="PRINTS" id="PR01437">
    <property type="entry name" value="NUOXDRDTASE4"/>
</dbReference>
<evidence type="ECO:0000256" key="6">
    <source>
        <dbReference type="ARBA" id="ARBA00022448"/>
    </source>
</evidence>
<feature type="transmembrane region" description="Helical" evidence="17">
    <location>
        <begin position="46"/>
        <end position="68"/>
    </location>
</feature>
<dbReference type="AlphaFoldDB" id="A0A1S5RSB7"/>